<evidence type="ECO:0000256" key="1">
    <source>
        <dbReference type="SAM" id="MobiDB-lite"/>
    </source>
</evidence>
<evidence type="ECO:0000313" key="2">
    <source>
        <dbReference type="EMBL" id="EGW12429.1"/>
    </source>
</evidence>
<dbReference type="InParanoid" id="G3ICM2"/>
<dbReference type="AlphaFoldDB" id="G3ICM2"/>
<gene>
    <name evidence="2" type="ORF">I79_021420</name>
</gene>
<protein>
    <submittedName>
        <fullName evidence="2">Uncharacterized protein</fullName>
    </submittedName>
</protein>
<sequence>MTSDLSPNAMGALTRKLKLNECSHPSEVACTCNPTSQKMGTRRSGTKADLSDSV</sequence>
<organism evidence="2 3">
    <name type="scientific">Cricetulus griseus</name>
    <name type="common">Chinese hamster</name>
    <name type="synonym">Cricetulus barabensis griseus</name>
    <dbReference type="NCBI Taxonomy" id="10029"/>
    <lineage>
        <taxon>Eukaryota</taxon>
        <taxon>Metazoa</taxon>
        <taxon>Chordata</taxon>
        <taxon>Craniata</taxon>
        <taxon>Vertebrata</taxon>
        <taxon>Euteleostomi</taxon>
        <taxon>Mammalia</taxon>
        <taxon>Eutheria</taxon>
        <taxon>Euarchontoglires</taxon>
        <taxon>Glires</taxon>
        <taxon>Rodentia</taxon>
        <taxon>Myomorpha</taxon>
        <taxon>Muroidea</taxon>
        <taxon>Cricetidae</taxon>
        <taxon>Cricetinae</taxon>
        <taxon>Cricetulus</taxon>
    </lineage>
</organism>
<dbReference type="Proteomes" id="UP000001075">
    <property type="component" value="Unassembled WGS sequence"/>
</dbReference>
<feature type="region of interest" description="Disordered" evidence="1">
    <location>
        <begin position="34"/>
        <end position="54"/>
    </location>
</feature>
<name>G3ICM2_CRIGR</name>
<evidence type="ECO:0000313" key="3">
    <source>
        <dbReference type="Proteomes" id="UP000001075"/>
    </source>
</evidence>
<reference evidence="3" key="1">
    <citation type="journal article" date="2011" name="Nat. Biotechnol.">
        <title>The genomic sequence of the Chinese hamster ovary (CHO)-K1 cell line.</title>
        <authorList>
            <person name="Xu X."/>
            <person name="Nagarajan H."/>
            <person name="Lewis N.E."/>
            <person name="Pan S."/>
            <person name="Cai Z."/>
            <person name="Liu X."/>
            <person name="Chen W."/>
            <person name="Xie M."/>
            <person name="Wang W."/>
            <person name="Hammond S."/>
            <person name="Andersen M.R."/>
            <person name="Neff N."/>
            <person name="Passarelli B."/>
            <person name="Koh W."/>
            <person name="Fan H.C."/>
            <person name="Wang J."/>
            <person name="Gui Y."/>
            <person name="Lee K.H."/>
            <person name="Betenbaugh M.J."/>
            <person name="Quake S.R."/>
            <person name="Famili I."/>
            <person name="Palsson B.O."/>
            <person name="Wang J."/>
        </authorList>
    </citation>
    <scope>NUCLEOTIDE SEQUENCE [LARGE SCALE GENOMIC DNA]</scope>
    <source>
        <strain evidence="3">CHO K1 cell line</strain>
    </source>
</reference>
<dbReference type="EMBL" id="JH001938">
    <property type="protein sequence ID" value="EGW12429.1"/>
    <property type="molecule type" value="Genomic_DNA"/>
</dbReference>
<proteinExistence type="predicted"/>
<accession>G3ICM2</accession>